<sequence length="554" mass="59060">MEHNSILVIGGVAAGASFAARARRLSESARITIVERGPDVSFANCGLPYHIGGEIPNRDALAVQSAASLKALLNLDVRVRTEAVAIDRANKRVEVKNLDTGQSEFLSYDKLMLAPGASPLRPPLPGIEDSRIFTLRNLQDMDRIIAATETGMRAVVIGAGFIGLEMAEQLYRKGLSVQLVELQKQVIPPLDAPMAALVESELRHHEIGLHLGDGIARFESEANHVRCHLSSGACLDADIVVLSIGVKPDSELAKAAGLELGARGHIVVDPFQRTSDPDIYAAGDAVETIDRVIDSKTAVPMGGPANRQGRVAADHIFMPEKARPYPGSVGTGIVRAFEAVVGITGWSEKRLAAAGLPYETVSVNDSHHASYYPGARPMTLKIVWEPTSGRLLGAQVSGYEGIDKRLDVLSTAIVAQMTVEDLCHLELAYAPPFGSAKDVINLAGFAACNRRDGLVVHTSDLPSDPQVQVVDVRGKALSEAFPVPGKAINIPFLSLRASLDTLDRSRPVVTVCAFGKMSYFAARVLSQNGFDVASFSGGIKANIDPRTPAKLPSP</sequence>
<evidence type="ECO:0000256" key="5">
    <source>
        <dbReference type="ARBA" id="ARBA00023002"/>
    </source>
</evidence>
<evidence type="ECO:0000256" key="1">
    <source>
        <dbReference type="ARBA" id="ARBA00001974"/>
    </source>
</evidence>
<proteinExistence type="inferred from homology"/>
<dbReference type="PANTHER" id="PTHR43429">
    <property type="entry name" value="PYRIDINE NUCLEOTIDE-DISULFIDE OXIDOREDUCTASE DOMAIN-CONTAINING"/>
    <property type="match status" value="1"/>
</dbReference>
<feature type="domain" description="Rhodanese" evidence="7">
    <location>
        <begin position="463"/>
        <end position="548"/>
    </location>
</feature>
<dbReference type="EMBL" id="FNWO01000001">
    <property type="protein sequence ID" value="SEH25348.1"/>
    <property type="molecule type" value="Genomic_DNA"/>
</dbReference>
<dbReference type="SUPFAM" id="SSF55424">
    <property type="entry name" value="FAD/NAD-linked reductases, dimerisation (C-terminal) domain"/>
    <property type="match status" value="1"/>
</dbReference>
<comment type="cofactor">
    <cofactor evidence="1">
        <name>FAD</name>
        <dbReference type="ChEBI" id="CHEBI:57692"/>
    </cofactor>
</comment>
<dbReference type="Pfam" id="PF07992">
    <property type="entry name" value="Pyr_redox_2"/>
    <property type="match status" value="1"/>
</dbReference>
<dbReference type="InterPro" id="IPR004099">
    <property type="entry name" value="Pyr_nucl-diS_OxRdtase_dimer"/>
</dbReference>
<evidence type="ECO:0000256" key="6">
    <source>
        <dbReference type="ARBA" id="ARBA00023284"/>
    </source>
</evidence>
<evidence type="ECO:0000313" key="9">
    <source>
        <dbReference type="Proteomes" id="UP000182983"/>
    </source>
</evidence>
<accession>A0A1H6GTA9</accession>
<name>A0A1H6GTA9_MAGFU</name>
<dbReference type="RefSeq" id="WP_139305443.1">
    <property type="nucleotide sequence ID" value="NZ_FNWO01000001.1"/>
</dbReference>
<gene>
    <name evidence="8" type="ORF">SAMN04244559_00180</name>
</gene>
<keyword evidence="4" id="KW-0274">FAD</keyword>
<dbReference type="InterPro" id="IPR023753">
    <property type="entry name" value="FAD/NAD-binding_dom"/>
</dbReference>
<dbReference type="Gene3D" id="3.50.50.60">
    <property type="entry name" value="FAD/NAD(P)-binding domain"/>
    <property type="match status" value="2"/>
</dbReference>
<dbReference type="PRINTS" id="PR00368">
    <property type="entry name" value="FADPNR"/>
</dbReference>
<comment type="similarity">
    <text evidence="2">Belongs to the class-III pyridine nucleotide-disulfide oxidoreductase family.</text>
</comment>
<keyword evidence="6" id="KW-0676">Redox-active center</keyword>
<keyword evidence="5" id="KW-0560">Oxidoreductase</keyword>
<dbReference type="InterPro" id="IPR036873">
    <property type="entry name" value="Rhodanese-like_dom_sf"/>
</dbReference>
<dbReference type="PANTHER" id="PTHR43429:SF1">
    <property type="entry name" value="NAD(P)H SULFUR OXIDOREDUCTASE (COA-DEPENDENT)"/>
    <property type="match status" value="1"/>
</dbReference>
<protein>
    <submittedName>
        <fullName evidence="8">NADPH-dependent 2,4-dienoyl-CoA reductase, sulfur reductase</fullName>
    </submittedName>
</protein>
<dbReference type="Proteomes" id="UP000182983">
    <property type="component" value="Unassembled WGS sequence"/>
</dbReference>
<organism evidence="8 9">
    <name type="scientific">Magnetospirillum fulvum</name>
    <name type="common">Rhodospirillum fulvum</name>
    <dbReference type="NCBI Taxonomy" id="1082"/>
    <lineage>
        <taxon>Bacteria</taxon>
        <taxon>Pseudomonadati</taxon>
        <taxon>Pseudomonadota</taxon>
        <taxon>Alphaproteobacteria</taxon>
        <taxon>Rhodospirillales</taxon>
        <taxon>Rhodospirillaceae</taxon>
        <taxon>Magnetospirillum</taxon>
    </lineage>
</organism>
<keyword evidence="3" id="KW-0285">Flavoprotein</keyword>
<dbReference type="InterPro" id="IPR016156">
    <property type="entry name" value="FAD/NAD-linked_Rdtase_dimer_sf"/>
</dbReference>
<evidence type="ECO:0000313" key="8">
    <source>
        <dbReference type="EMBL" id="SEH25348.1"/>
    </source>
</evidence>
<evidence type="ECO:0000256" key="2">
    <source>
        <dbReference type="ARBA" id="ARBA00009130"/>
    </source>
</evidence>
<reference evidence="9" key="1">
    <citation type="submission" date="2016-10" db="EMBL/GenBank/DDBJ databases">
        <authorList>
            <person name="Varghese N."/>
            <person name="Submissions S."/>
        </authorList>
    </citation>
    <scope>NUCLEOTIDE SEQUENCE [LARGE SCALE GENOMIC DNA]</scope>
    <source>
        <strain evidence="9">DSM 13234</strain>
    </source>
</reference>
<evidence type="ECO:0000256" key="3">
    <source>
        <dbReference type="ARBA" id="ARBA00022630"/>
    </source>
</evidence>
<dbReference type="Pfam" id="PF02852">
    <property type="entry name" value="Pyr_redox_dim"/>
    <property type="match status" value="1"/>
</dbReference>
<dbReference type="SUPFAM" id="SSF51905">
    <property type="entry name" value="FAD/NAD(P)-binding domain"/>
    <property type="match status" value="2"/>
</dbReference>
<evidence type="ECO:0000259" key="7">
    <source>
        <dbReference type="PROSITE" id="PS50206"/>
    </source>
</evidence>
<dbReference type="PROSITE" id="PS50206">
    <property type="entry name" value="RHODANESE_3"/>
    <property type="match status" value="1"/>
</dbReference>
<evidence type="ECO:0000256" key="4">
    <source>
        <dbReference type="ARBA" id="ARBA00022827"/>
    </source>
</evidence>
<dbReference type="Pfam" id="PF00581">
    <property type="entry name" value="Rhodanese"/>
    <property type="match status" value="1"/>
</dbReference>
<dbReference type="SUPFAM" id="SSF52821">
    <property type="entry name" value="Rhodanese/Cell cycle control phosphatase"/>
    <property type="match status" value="1"/>
</dbReference>
<dbReference type="PRINTS" id="PR00411">
    <property type="entry name" value="PNDRDTASEI"/>
</dbReference>
<dbReference type="InterPro" id="IPR050260">
    <property type="entry name" value="FAD-bd_OxRdtase"/>
</dbReference>
<dbReference type="OrthoDB" id="7809559at2"/>
<dbReference type="InterPro" id="IPR001763">
    <property type="entry name" value="Rhodanese-like_dom"/>
</dbReference>
<dbReference type="InterPro" id="IPR036188">
    <property type="entry name" value="FAD/NAD-bd_sf"/>
</dbReference>
<keyword evidence="9" id="KW-1185">Reference proteome</keyword>
<dbReference type="Gene3D" id="3.40.250.10">
    <property type="entry name" value="Rhodanese-like domain"/>
    <property type="match status" value="1"/>
</dbReference>
<dbReference type="AlphaFoldDB" id="A0A1H6GTA9"/>
<dbReference type="GO" id="GO:0016491">
    <property type="term" value="F:oxidoreductase activity"/>
    <property type="evidence" value="ECO:0007669"/>
    <property type="project" value="UniProtKB-KW"/>
</dbReference>